<evidence type="ECO:0000259" key="1">
    <source>
        <dbReference type="PROSITE" id="PS51173"/>
    </source>
</evidence>
<comment type="caution">
    <text evidence="2">The sequence shown here is derived from an EMBL/GenBank/DDBJ whole genome shotgun (WGS) entry which is preliminary data.</text>
</comment>
<dbReference type="SUPFAM" id="SSF49384">
    <property type="entry name" value="Carbohydrate-binding domain"/>
    <property type="match status" value="1"/>
</dbReference>
<dbReference type="Gene3D" id="2.60.40.290">
    <property type="match status" value="1"/>
</dbReference>
<organism evidence="2 3">
    <name type="scientific">Micromonospora echinospora</name>
    <name type="common">Micromonospora purpurea</name>
    <dbReference type="NCBI Taxonomy" id="1877"/>
    <lineage>
        <taxon>Bacteria</taxon>
        <taxon>Bacillati</taxon>
        <taxon>Actinomycetota</taxon>
        <taxon>Actinomycetes</taxon>
        <taxon>Micromonosporales</taxon>
        <taxon>Micromonosporaceae</taxon>
        <taxon>Micromonospora</taxon>
    </lineage>
</organism>
<dbReference type="Proteomes" id="UP000618986">
    <property type="component" value="Unassembled WGS sequence"/>
</dbReference>
<name>A0ABR6MHR4_MICEC</name>
<sequence>MPRGQPGSAAISGWTVTWTWANGQTISQSWNATVSTSGATVTARNVSYNGALGAGASTEFGFLGSVGGTNTIPTLRCAAA</sequence>
<dbReference type="SMART" id="SM00637">
    <property type="entry name" value="CBD_II"/>
    <property type="match status" value="1"/>
</dbReference>
<dbReference type="InterPro" id="IPR008965">
    <property type="entry name" value="CBM2/CBM3_carb-bd_dom_sf"/>
</dbReference>
<protein>
    <submittedName>
        <fullName evidence="2">Cellulase/cellobiase CelA1</fullName>
    </submittedName>
</protein>
<accession>A0ABR6MHR4</accession>
<reference evidence="2 3" key="1">
    <citation type="submission" date="2020-08" db="EMBL/GenBank/DDBJ databases">
        <title>Sequencing the genomes of 1000 actinobacteria strains.</title>
        <authorList>
            <person name="Klenk H.-P."/>
        </authorList>
    </citation>
    <scope>NUCLEOTIDE SEQUENCE [LARGE SCALE GENOMIC DNA]</scope>
    <source>
        <strain evidence="2 3">DSM 43036</strain>
    </source>
</reference>
<keyword evidence="3" id="KW-1185">Reference proteome</keyword>
<dbReference type="Pfam" id="PF00553">
    <property type="entry name" value="CBM_2"/>
    <property type="match status" value="1"/>
</dbReference>
<dbReference type="PROSITE" id="PS51173">
    <property type="entry name" value="CBM2"/>
    <property type="match status" value="1"/>
</dbReference>
<proteinExistence type="predicted"/>
<dbReference type="InterPro" id="IPR012291">
    <property type="entry name" value="CBM2_carb-bd_dom_sf"/>
</dbReference>
<dbReference type="EMBL" id="JACHJC010000001">
    <property type="protein sequence ID" value="MBB5114916.1"/>
    <property type="molecule type" value="Genomic_DNA"/>
</dbReference>
<feature type="domain" description="CBM2" evidence="1">
    <location>
        <begin position="1"/>
        <end position="80"/>
    </location>
</feature>
<gene>
    <name evidence="2" type="ORF">FHU28_004755</name>
</gene>
<evidence type="ECO:0000313" key="3">
    <source>
        <dbReference type="Proteomes" id="UP000618986"/>
    </source>
</evidence>
<dbReference type="InterPro" id="IPR001919">
    <property type="entry name" value="CBD2"/>
</dbReference>
<evidence type="ECO:0000313" key="2">
    <source>
        <dbReference type="EMBL" id="MBB5114916.1"/>
    </source>
</evidence>